<dbReference type="EMBL" id="CP049888">
    <property type="protein sequence ID" value="QIL50769.1"/>
    <property type="molecule type" value="Genomic_DNA"/>
</dbReference>
<protein>
    <submittedName>
        <fullName evidence="1">IS3 family transposase</fullName>
    </submittedName>
</protein>
<reference evidence="1 2" key="1">
    <citation type="submission" date="2020-03" db="EMBL/GenBank/DDBJ databases">
        <title>Weissella sp. nov., isolated from Cybister lewisianus.</title>
        <authorList>
            <person name="Hyun D.-W."/>
            <person name="Bae J.-W."/>
        </authorList>
    </citation>
    <scope>NUCLEOTIDE SEQUENCE [LARGE SCALE GENOMIC DNA]</scope>
    <source>
        <strain evidence="1 2">HDW19</strain>
    </source>
</reference>
<keyword evidence="2" id="KW-1185">Reference proteome</keyword>
<dbReference type="KEGG" id="wco:G7084_05250"/>
<gene>
    <name evidence="1" type="ORF">G7084_05250</name>
</gene>
<accession>A0A6G8B0M0</accession>
<evidence type="ECO:0000313" key="2">
    <source>
        <dbReference type="Proteomes" id="UP000500741"/>
    </source>
</evidence>
<dbReference type="Proteomes" id="UP000500741">
    <property type="component" value="Chromosome"/>
</dbReference>
<proteinExistence type="predicted"/>
<evidence type="ECO:0000313" key="1">
    <source>
        <dbReference type="EMBL" id="QIL50769.1"/>
    </source>
</evidence>
<dbReference type="AlphaFoldDB" id="A0A6G8B0M0"/>
<name>A0A6G8B0M0_9LACO</name>
<sequence>MLFSAIQDVKSTKFKTEYSYRRITILFKMKVFEINHKRVLRIMR</sequence>
<organism evidence="1 2">
    <name type="scientific">Weissella coleopterorum</name>
    <dbReference type="NCBI Taxonomy" id="2714949"/>
    <lineage>
        <taxon>Bacteria</taxon>
        <taxon>Bacillati</taxon>
        <taxon>Bacillota</taxon>
        <taxon>Bacilli</taxon>
        <taxon>Lactobacillales</taxon>
        <taxon>Lactobacillaceae</taxon>
        <taxon>Weissella</taxon>
    </lineage>
</organism>